<evidence type="ECO:0000313" key="4">
    <source>
        <dbReference type="Proteomes" id="UP000199054"/>
    </source>
</evidence>
<evidence type="ECO:0008006" key="5">
    <source>
        <dbReference type="Google" id="ProtNLM"/>
    </source>
</evidence>
<feature type="region of interest" description="Disordered" evidence="1">
    <location>
        <begin position="254"/>
        <end position="298"/>
    </location>
</feature>
<keyword evidence="2" id="KW-0732">Signal</keyword>
<evidence type="ECO:0000256" key="2">
    <source>
        <dbReference type="SAM" id="SignalP"/>
    </source>
</evidence>
<reference evidence="3 4" key="1">
    <citation type="submission" date="2016-10" db="EMBL/GenBank/DDBJ databases">
        <authorList>
            <person name="de Groot N.N."/>
        </authorList>
    </citation>
    <scope>NUCLEOTIDE SEQUENCE [LARGE SCALE GENOMIC DNA]</scope>
    <source>
        <strain evidence="3 4">DSM 8512</strain>
    </source>
</reference>
<feature type="compositionally biased region" description="Low complexity" evidence="1">
    <location>
        <begin position="286"/>
        <end position="298"/>
    </location>
</feature>
<accession>A0A1H8KMI6</accession>
<dbReference type="AlphaFoldDB" id="A0A1H8KMI6"/>
<gene>
    <name evidence="3" type="ORF">SAMN04489859_102326</name>
</gene>
<dbReference type="Proteomes" id="UP000199054">
    <property type="component" value="Unassembled WGS sequence"/>
</dbReference>
<dbReference type="EMBL" id="FODE01000023">
    <property type="protein sequence ID" value="SEN94142.1"/>
    <property type="molecule type" value="Genomic_DNA"/>
</dbReference>
<dbReference type="PANTHER" id="PTHR34387">
    <property type="entry name" value="SLR1258 PROTEIN"/>
    <property type="match status" value="1"/>
</dbReference>
<keyword evidence="4" id="KW-1185">Reference proteome</keyword>
<dbReference type="Pfam" id="PF04402">
    <property type="entry name" value="SIMPL"/>
    <property type="match status" value="1"/>
</dbReference>
<dbReference type="OrthoDB" id="9813144at2"/>
<organism evidence="3 4">
    <name type="scientific">Paracoccus alcaliphilus</name>
    <dbReference type="NCBI Taxonomy" id="34002"/>
    <lineage>
        <taxon>Bacteria</taxon>
        <taxon>Pseudomonadati</taxon>
        <taxon>Pseudomonadota</taxon>
        <taxon>Alphaproteobacteria</taxon>
        <taxon>Rhodobacterales</taxon>
        <taxon>Paracoccaceae</taxon>
        <taxon>Paracoccus</taxon>
    </lineage>
</organism>
<name>A0A1H8KMI6_9RHOB</name>
<dbReference type="Gene3D" id="3.30.70.2970">
    <property type="entry name" value="Protein of unknown function (DUF541), domain 2"/>
    <property type="match status" value="1"/>
</dbReference>
<dbReference type="RefSeq" id="WP_090614052.1">
    <property type="nucleotide sequence ID" value="NZ_CP067124.1"/>
</dbReference>
<evidence type="ECO:0000256" key="1">
    <source>
        <dbReference type="SAM" id="MobiDB-lite"/>
    </source>
</evidence>
<dbReference type="PANTHER" id="PTHR34387:SF1">
    <property type="entry name" value="PERIPLASMIC IMMUNOGENIC PROTEIN"/>
    <property type="match status" value="1"/>
</dbReference>
<dbReference type="GO" id="GO:0006974">
    <property type="term" value="P:DNA damage response"/>
    <property type="evidence" value="ECO:0007669"/>
    <property type="project" value="TreeGrafter"/>
</dbReference>
<protein>
    <recommendedName>
        <fullName evidence="5">SIMPL domain-containing protein</fullName>
    </recommendedName>
</protein>
<feature type="chain" id="PRO_5011576854" description="SIMPL domain-containing protein" evidence="2">
    <location>
        <begin position="30"/>
        <end position="298"/>
    </location>
</feature>
<evidence type="ECO:0000313" key="3">
    <source>
        <dbReference type="EMBL" id="SEN94142.1"/>
    </source>
</evidence>
<dbReference type="STRING" id="34002.SAMN04489859_102326"/>
<feature type="signal peptide" evidence="2">
    <location>
        <begin position="1"/>
        <end position="29"/>
    </location>
</feature>
<sequence>MNRTSLTFRRAALAIPAGLAMALAAPAFAAPGGGHGMGCGPIPRLSVTGQGESRIAPDLAVIQLGVSTQADSAAAAMEQNAGQQTAVIEALNDSGIESDEIQTSGINLNPLVDYDEGRAPRVTGYQASNMVSVRVTELDRLGEVLDAIVAAGANEISGIHFQREDGLAAEDGARRDAVEDARHKAGIMAEAAGLELGPVLVIRDTPQNGGPQPMMMRAEAASAARTPVEPGQLSVTAQVQVDYALKGDGFDCGAHRGRGKLPEGHPPVPQDGAAQDDAAHDHAAPDDAAPADEGQPAN</sequence>
<dbReference type="InterPro" id="IPR052022">
    <property type="entry name" value="26kDa_periplasmic_antigen"/>
</dbReference>
<dbReference type="Gene3D" id="3.30.110.170">
    <property type="entry name" value="Protein of unknown function (DUF541), domain 1"/>
    <property type="match status" value="1"/>
</dbReference>
<proteinExistence type="predicted"/>
<dbReference type="InterPro" id="IPR007497">
    <property type="entry name" value="SIMPL/DUF541"/>
</dbReference>